<evidence type="ECO:0000313" key="2">
    <source>
        <dbReference type="Ensembl" id="ENSEEEP00000014035.2"/>
    </source>
</evidence>
<dbReference type="PANTHER" id="PTHR13280:SF14">
    <property type="entry name" value="PHOSPHOFURIN ACIDIC CLUSTER SORTING PROTEIN 1"/>
    <property type="match status" value="1"/>
</dbReference>
<proteinExistence type="predicted"/>
<reference evidence="3" key="2">
    <citation type="journal article" date="2017" name="Sci. Adv.">
        <title>A tail of two voltages: Proteomic comparison of the three electric organs of the electric eel.</title>
        <authorList>
            <person name="Traeger L.L."/>
            <person name="Sabat G."/>
            <person name="Barrett-Wilt G.A."/>
            <person name="Wells G.B."/>
            <person name="Sussman M.R."/>
        </authorList>
    </citation>
    <scope>NUCLEOTIDE SEQUENCE [LARGE SCALE GENOMIC DNA]</scope>
</reference>
<dbReference type="AlphaFoldDB" id="A0A4W4ERC7"/>
<reference evidence="2" key="5">
    <citation type="submission" date="2025-09" db="UniProtKB">
        <authorList>
            <consortium name="Ensembl"/>
        </authorList>
    </citation>
    <scope>IDENTIFICATION</scope>
</reference>
<name>A0A4W4ERC7_ELEEL</name>
<dbReference type="GeneTree" id="ENSGT00950000183209"/>
<accession>A0A4W4ERC7</accession>
<reference evidence="2" key="4">
    <citation type="submission" date="2025-08" db="UniProtKB">
        <authorList>
            <consortium name="Ensembl"/>
        </authorList>
    </citation>
    <scope>IDENTIFICATION</scope>
</reference>
<dbReference type="Pfam" id="PF10254">
    <property type="entry name" value="Pacs-1"/>
    <property type="match status" value="1"/>
</dbReference>
<evidence type="ECO:0000259" key="1">
    <source>
        <dbReference type="Pfam" id="PF10254"/>
    </source>
</evidence>
<dbReference type="STRING" id="8005.ENSEEEP00000014035"/>
<feature type="domain" description="Phosphofurin acidic cluster sorting protein 1/2 C-terminal" evidence="1">
    <location>
        <begin position="1"/>
        <end position="85"/>
    </location>
</feature>
<dbReference type="GO" id="GO:0044325">
    <property type="term" value="F:transmembrane transporter binding"/>
    <property type="evidence" value="ECO:0007669"/>
    <property type="project" value="TreeGrafter"/>
</dbReference>
<dbReference type="Ensembl" id="ENSEEET00000014206.2">
    <property type="protein sequence ID" value="ENSEEEP00000014035.2"/>
    <property type="gene ID" value="ENSEEEG00000006973.2"/>
</dbReference>
<reference evidence="3" key="1">
    <citation type="journal article" date="2014" name="Science">
        <title>Nonhuman genetics. Genomic basis for the convergent evolution of electric organs.</title>
        <authorList>
            <person name="Gallant J.R."/>
            <person name="Traeger L.L."/>
            <person name="Volkening J.D."/>
            <person name="Moffett H."/>
            <person name="Chen P.H."/>
            <person name="Novina C.D."/>
            <person name="Phillips G.N.Jr."/>
            <person name="Anand R."/>
            <person name="Wells G.B."/>
            <person name="Pinch M."/>
            <person name="Guth R."/>
            <person name="Unguez G.A."/>
            <person name="Albert J.S."/>
            <person name="Zakon H.H."/>
            <person name="Samanta M.P."/>
            <person name="Sussman M.R."/>
        </authorList>
    </citation>
    <scope>NUCLEOTIDE SEQUENCE [LARGE SCALE GENOMIC DNA]</scope>
</reference>
<dbReference type="GO" id="GO:0072659">
    <property type="term" value="P:protein localization to plasma membrane"/>
    <property type="evidence" value="ECO:0007669"/>
    <property type="project" value="TreeGrafter"/>
</dbReference>
<dbReference type="PANTHER" id="PTHR13280">
    <property type="entry name" value="PHOSPHOFURIN ACIDIC CLUSTER SORTING PROTEIN"/>
    <property type="match status" value="1"/>
</dbReference>
<reference evidence="2" key="3">
    <citation type="submission" date="2020-05" db="EMBL/GenBank/DDBJ databases">
        <title>Electrophorus electricus (electric eel) genome, fEleEle1, primary haplotype.</title>
        <authorList>
            <person name="Myers G."/>
            <person name="Meyer A."/>
            <person name="Fedrigo O."/>
            <person name="Formenti G."/>
            <person name="Rhie A."/>
            <person name="Tracey A."/>
            <person name="Sims Y."/>
            <person name="Jarvis E.D."/>
        </authorList>
    </citation>
    <scope>NUCLEOTIDE SEQUENCE [LARGE SCALE GENOMIC DNA]</scope>
</reference>
<dbReference type="OMA" id="IFGHMKG"/>
<dbReference type="InterPro" id="IPR019381">
    <property type="entry name" value="PACS1/2_C"/>
</dbReference>
<evidence type="ECO:0000313" key="3">
    <source>
        <dbReference type="Proteomes" id="UP000314983"/>
    </source>
</evidence>
<protein>
    <recommendedName>
        <fullName evidence="1">Phosphofurin acidic cluster sorting protein 1/2 C-terminal domain-containing protein</fullName>
    </recommendedName>
</protein>
<keyword evidence="3" id="KW-1185">Reference proteome</keyword>
<sequence>MAMTVVTKEKNKKVIFLSKKMKEKEPDSKSQVIDGISRLICTAKHQQTMLRVSIDGVEWNDVKFFQLAAQWPTHVKHFPVGVFGYTKPT</sequence>
<organism evidence="2 3">
    <name type="scientific">Electrophorus electricus</name>
    <name type="common">Electric eel</name>
    <name type="synonym">Gymnotus electricus</name>
    <dbReference type="NCBI Taxonomy" id="8005"/>
    <lineage>
        <taxon>Eukaryota</taxon>
        <taxon>Metazoa</taxon>
        <taxon>Chordata</taxon>
        <taxon>Craniata</taxon>
        <taxon>Vertebrata</taxon>
        <taxon>Euteleostomi</taxon>
        <taxon>Actinopterygii</taxon>
        <taxon>Neopterygii</taxon>
        <taxon>Teleostei</taxon>
        <taxon>Ostariophysi</taxon>
        <taxon>Gymnotiformes</taxon>
        <taxon>Gymnotoidei</taxon>
        <taxon>Gymnotidae</taxon>
        <taxon>Electrophorus</taxon>
    </lineage>
</organism>
<dbReference type="Proteomes" id="UP000314983">
    <property type="component" value="Chromosome 11"/>
</dbReference>